<dbReference type="Gene3D" id="2.60.40.10">
    <property type="entry name" value="Immunoglobulins"/>
    <property type="match status" value="1"/>
</dbReference>
<protein>
    <recommendedName>
        <fullName evidence="1">Cellulose-binding Sde182 C-terminal domain-containing protein</fullName>
    </recommendedName>
</protein>
<evidence type="ECO:0000313" key="3">
    <source>
        <dbReference type="Proteomes" id="UP000824236"/>
    </source>
</evidence>
<reference evidence="2" key="2">
    <citation type="submission" date="2021-04" db="EMBL/GenBank/DDBJ databases">
        <authorList>
            <person name="Gilroy R."/>
        </authorList>
    </citation>
    <scope>NUCLEOTIDE SEQUENCE</scope>
    <source>
        <strain evidence="2">B3-3758</strain>
    </source>
</reference>
<dbReference type="InterPro" id="IPR013783">
    <property type="entry name" value="Ig-like_fold"/>
</dbReference>
<feature type="non-terminal residue" evidence="2">
    <location>
        <position position="1"/>
    </location>
</feature>
<dbReference type="AlphaFoldDB" id="A0A9E2KJF9"/>
<gene>
    <name evidence="2" type="ORF">H9791_11480</name>
</gene>
<dbReference type="InterPro" id="IPR048527">
    <property type="entry name" value="Sde182_C"/>
</dbReference>
<comment type="caution">
    <text evidence="2">The sequence shown here is derived from an EMBL/GenBank/DDBJ whole genome shotgun (WGS) entry which is preliminary data.</text>
</comment>
<sequence>GYFKREASPNKALQCYTNCNWNVKIRSEHYERHHFYPAIFNNFAARMDWAAKGKGNRNPIAIVNGQDGLEAIHLSAQAGEEITLDATQSYDPEKDKLTVHWWMLPEAGTYGGALPIYEPYAARTTFRLPTDSKGQQLHVICEVTDSGTPCLTAYRRIIIDVAP</sequence>
<accession>A0A9E2KJF9</accession>
<evidence type="ECO:0000313" key="2">
    <source>
        <dbReference type="EMBL" id="MBU3815094.1"/>
    </source>
</evidence>
<dbReference type="Proteomes" id="UP000824236">
    <property type="component" value="Unassembled WGS sequence"/>
</dbReference>
<organism evidence="2 3">
    <name type="scientific">Candidatus Bacteroides intestinipullorum</name>
    <dbReference type="NCBI Taxonomy" id="2838471"/>
    <lineage>
        <taxon>Bacteria</taxon>
        <taxon>Pseudomonadati</taxon>
        <taxon>Bacteroidota</taxon>
        <taxon>Bacteroidia</taxon>
        <taxon>Bacteroidales</taxon>
        <taxon>Bacteroidaceae</taxon>
        <taxon>Bacteroides</taxon>
    </lineage>
</organism>
<proteinExistence type="predicted"/>
<name>A0A9E2KJF9_9BACE</name>
<reference evidence="2" key="1">
    <citation type="journal article" date="2021" name="PeerJ">
        <title>Extensive microbial diversity within the chicken gut microbiome revealed by metagenomics and culture.</title>
        <authorList>
            <person name="Gilroy R."/>
            <person name="Ravi A."/>
            <person name="Getino M."/>
            <person name="Pursley I."/>
            <person name="Horton D.L."/>
            <person name="Alikhan N.F."/>
            <person name="Baker D."/>
            <person name="Gharbi K."/>
            <person name="Hall N."/>
            <person name="Watson M."/>
            <person name="Adriaenssens E.M."/>
            <person name="Foster-Nyarko E."/>
            <person name="Jarju S."/>
            <person name="Secka A."/>
            <person name="Antonio M."/>
            <person name="Oren A."/>
            <person name="Chaudhuri R.R."/>
            <person name="La Ragione R."/>
            <person name="Hildebrand F."/>
            <person name="Pallen M.J."/>
        </authorList>
    </citation>
    <scope>NUCLEOTIDE SEQUENCE</scope>
    <source>
        <strain evidence="2">B3-3758</strain>
    </source>
</reference>
<dbReference type="Pfam" id="PF21027">
    <property type="entry name" value="Sde0182_C"/>
    <property type="match status" value="1"/>
</dbReference>
<evidence type="ECO:0000259" key="1">
    <source>
        <dbReference type="Pfam" id="PF21027"/>
    </source>
</evidence>
<dbReference type="EMBL" id="JAHLFO010000156">
    <property type="protein sequence ID" value="MBU3815094.1"/>
    <property type="molecule type" value="Genomic_DNA"/>
</dbReference>
<feature type="domain" description="Cellulose-binding Sde182 C-terminal" evidence="1">
    <location>
        <begin position="81"/>
        <end position="161"/>
    </location>
</feature>